<evidence type="ECO:0000313" key="2">
    <source>
        <dbReference type="Proteomes" id="UP000310158"/>
    </source>
</evidence>
<protein>
    <submittedName>
        <fullName evidence="1">Uncharacterized protein</fullName>
    </submittedName>
</protein>
<dbReference type="AlphaFoldDB" id="A0A4S4LZZ2"/>
<evidence type="ECO:0000313" key="1">
    <source>
        <dbReference type="EMBL" id="THH18095.1"/>
    </source>
</evidence>
<keyword evidence="2" id="KW-1185">Reference proteome</keyword>
<accession>A0A4S4LZZ2</accession>
<gene>
    <name evidence="1" type="ORF">EW146_g2837</name>
</gene>
<name>A0A4S4LZZ2_9AGAM</name>
<sequence>MSSMATEYALWEYPQEIEQFIGTRCYRARLPPLLHDLSIHHGRDRFVALQPVSLPLRAHILHTVQSSKLRPMSLDPYNNLCPPRLLRLRPTSFGSDICFQPTQIGLDISLVKSESILRSSNGRSSCLDALLGMSAHVYGLTVPHLDEHTIRHLVV</sequence>
<comment type="caution">
    <text evidence="1">The sequence shown here is derived from an EMBL/GenBank/DDBJ whole genome shotgun (WGS) entry which is preliminary data.</text>
</comment>
<organism evidence="1 2">
    <name type="scientific">Bondarzewia mesenterica</name>
    <dbReference type="NCBI Taxonomy" id="1095465"/>
    <lineage>
        <taxon>Eukaryota</taxon>
        <taxon>Fungi</taxon>
        <taxon>Dikarya</taxon>
        <taxon>Basidiomycota</taxon>
        <taxon>Agaricomycotina</taxon>
        <taxon>Agaricomycetes</taxon>
        <taxon>Russulales</taxon>
        <taxon>Bondarzewiaceae</taxon>
        <taxon>Bondarzewia</taxon>
    </lineage>
</organism>
<dbReference type="Proteomes" id="UP000310158">
    <property type="component" value="Unassembled WGS sequence"/>
</dbReference>
<dbReference type="EMBL" id="SGPL01000087">
    <property type="protein sequence ID" value="THH18095.1"/>
    <property type="molecule type" value="Genomic_DNA"/>
</dbReference>
<reference evidence="1 2" key="1">
    <citation type="submission" date="2019-02" db="EMBL/GenBank/DDBJ databases">
        <title>Genome sequencing of the rare red list fungi Bondarzewia mesenterica.</title>
        <authorList>
            <person name="Buettner E."/>
            <person name="Kellner H."/>
        </authorList>
    </citation>
    <scope>NUCLEOTIDE SEQUENCE [LARGE SCALE GENOMIC DNA]</scope>
    <source>
        <strain evidence="1 2">DSM 108281</strain>
    </source>
</reference>
<proteinExistence type="predicted"/>